<dbReference type="AlphaFoldDB" id="A0A180GQ06"/>
<protein>
    <submittedName>
        <fullName evidence="3 4">Uncharacterized protein</fullName>
    </submittedName>
</protein>
<dbReference type="EMBL" id="ADAS02000036">
    <property type="protein sequence ID" value="OAV94830.1"/>
    <property type="molecule type" value="Genomic_DNA"/>
</dbReference>
<evidence type="ECO:0000256" key="1">
    <source>
        <dbReference type="SAM" id="MobiDB-lite"/>
    </source>
</evidence>
<dbReference type="VEuPathDB" id="FungiDB:PTTG_05187"/>
<dbReference type="OrthoDB" id="2509318at2759"/>
<sequence length="492" mass="55795">MFLVCRARLVVGLPLHRQHSYSFKPVECLSRKSSREKNSLKFLQFFKFHLLSLLSLMIGFTVGNNMVDRGSKMGTEFKFPYKSSNSRDEKSSNWFFIIAPPSADPLSLLAHHSHLPTHSLSNTMPLSIDDLLYGDVDDPANFGGAHHDPTTPDCHHNSCSPSDEFETNNPNNIFDLPPNRGDVNMAGPSASYNLSDDITEVCSKLQADLKLDADHLKIAKLACKYVSEAPNAVVIFSNGAYHQLALSKTICPARNAPYTYDKTFKDFVRETAQLILLKPTIDAYSNNPHNDGTIPNSLFYLTLPDQWKEDHTAPSDVIDTLARLADYCRLIADLLKYRRSYLRDMLLTNTQETKKIKVNAPIPNRKDLLTKIYDNLPPKGHKLTEAKIAQQVKENYAMRAQICYCRLVMVQSLAHKSRNNSQWSDINDRLRILRGSSYTFQEHHSVIVLNKDFELFSHKRYYNEIDKTEFTVPTIEEVQASVDGGIVPAILR</sequence>
<evidence type="ECO:0000313" key="5">
    <source>
        <dbReference type="Proteomes" id="UP000005240"/>
    </source>
</evidence>
<keyword evidence="2" id="KW-0812">Transmembrane</keyword>
<dbReference type="EnsemblFungi" id="PTTG_05187-t43_1">
    <property type="protein sequence ID" value="PTTG_05187-t43_1-p1"/>
    <property type="gene ID" value="PTTG_05187"/>
</dbReference>
<keyword evidence="5" id="KW-1185">Reference proteome</keyword>
<evidence type="ECO:0000256" key="2">
    <source>
        <dbReference type="SAM" id="Phobius"/>
    </source>
</evidence>
<proteinExistence type="predicted"/>
<reference evidence="4 5" key="3">
    <citation type="journal article" date="2017" name="G3 (Bethesda)">
        <title>Comparative analysis highlights variable genome content of wheat rusts and divergence of the mating loci.</title>
        <authorList>
            <person name="Cuomo C.A."/>
            <person name="Bakkeren G."/>
            <person name="Khalil H.B."/>
            <person name="Panwar V."/>
            <person name="Joly D."/>
            <person name="Linning R."/>
            <person name="Sakthikumar S."/>
            <person name="Song X."/>
            <person name="Adiconis X."/>
            <person name="Fan L."/>
            <person name="Goldberg J.M."/>
            <person name="Levin J.Z."/>
            <person name="Young S."/>
            <person name="Zeng Q."/>
            <person name="Anikster Y."/>
            <person name="Bruce M."/>
            <person name="Wang M."/>
            <person name="Yin C."/>
            <person name="McCallum B."/>
            <person name="Szabo L.J."/>
            <person name="Hulbert S."/>
            <person name="Chen X."/>
            <person name="Fellers J.P."/>
        </authorList>
    </citation>
    <scope>NUCLEOTIDE SEQUENCE</scope>
    <source>
        <strain evidence="4">isolate 1-1 / race 1 (BBBD)</strain>
        <strain evidence="5">Isolate 1-1 / race 1 (BBBD)</strain>
    </source>
</reference>
<evidence type="ECO:0000313" key="4">
    <source>
        <dbReference type="EnsemblFungi" id="PTTG_05187-t43_1-p1"/>
    </source>
</evidence>
<gene>
    <name evidence="3" type="ORF">PTTG_05187</name>
</gene>
<feature type="transmembrane region" description="Helical" evidence="2">
    <location>
        <begin position="42"/>
        <end position="63"/>
    </location>
</feature>
<organism evidence="3">
    <name type="scientific">Puccinia triticina (isolate 1-1 / race 1 (BBBD))</name>
    <name type="common">Brown leaf rust fungus</name>
    <dbReference type="NCBI Taxonomy" id="630390"/>
    <lineage>
        <taxon>Eukaryota</taxon>
        <taxon>Fungi</taxon>
        <taxon>Dikarya</taxon>
        <taxon>Basidiomycota</taxon>
        <taxon>Pucciniomycotina</taxon>
        <taxon>Pucciniomycetes</taxon>
        <taxon>Pucciniales</taxon>
        <taxon>Pucciniaceae</taxon>
        <taxon>Puccinia</taxon>
    </lineage>
</organism>
<reference evidence="3" key="1">
    <citation type="submission" date="2009-11" db="EMBL/GenBank/DDBJ databases">
        <authorList>
            <consortium name="The Broad Institute Genome Sequencing Platform"/>
            <person name="Ward D."/>
            <person name="Feldgarden M."/>
            <person name="Earl A."/>
            <person name="Young S.K."/>
            <person name="Zeng Q."/>
            <person name="Koehrsen M."/>
            <person name="Alvarado L."/>
            <person name="Berlin A."/>
            <person name="Bochicchio J."/>
            <person name="Borenstein D."/>
            <person name="Chapman S.B."/>
            <person name="Chen Z."/>
            <person name="Engels R."/>
            <person name="Freedman E."/>
            <person name="Gellesch M."/>
            <person name="Goldberg J."/>
            <person name="Griggs A."/>
            <person name="Gujja S."/>
            <person name="Heilman E."/>
            <person name="Heiman D."/>
            <person name="Hepburn T."/>
            <person name="Howarth C."/>
            <person name="Jen D."/>
            <person name="Larson L."/>
            <person name="Lewis B."/>
            <person name="Mehta T."/>
            <person name="Park D."/>
            <person name="Pearson M."/>
            <person name="Roberts A."/>
            <person name="Saif S."/>
            <person name="Shea T."/>
            <person name="Shenoy N."/>
            <person name="Sisk P."/>
            <person name="Stolte C."/>
            <person name="Sykes S."/>
            <person name="Thomson T."/>
            <person name="Walk T."/>
            <person name="White J."/>
            <person name="Yandava C."/>
            <person name="Izard J."/>
            <person name="Baranova O.V."/>
            <person name="Blanton J.M."/>
            <person name="Tanner A.C."/>
            <person name="Dewhirst F.E."/>
            <person name="Haas B."/>
            <person name="Nusbaum C."/>
            <person name="Birren B."/>
        </authorList>
    </citation>
    <scope>NUCLEOTIDE SEQUENCE [LARGE SCALE GENOMIC DNA]</scope>
    <source>
        <strain evidence="3">1-1 BBBD Race 1</strain>
    </source>
</reference>
<feature type="compositionally biased region" description="Basic and acidic residues" evidence="1">
    <location>
        <begin position="145"/>
        <end position="156"/>
    </location>
</feature>
<keyword evidence="2" id="KW-1133">Transmembrane helix</keyword>
<keyword evidence="2" id="KW-0472">Membrane</keyword>
<feature type="region of interest" description="Disordered" evidence="1">
    <location>
        <begin position="143"/>
        <end position="162"/>
    </location>
</feature>
<reference evidence="3" key="2">
    <citation type="submission" date="2016-05" db="EMBL/GenBank/DDBJ databases">
        <title>Comparative analysis highlights variable genome content of wheat rusts and divergence of the mating loci.</title>
        <authorList>
            <person name="Cuomo C.A."/>
            <person name="Bakkeren G."/>
            <person name="Szabo L."/>
            <person name="Khalil H."/>
            <person name="Joly D."/>
            <person name="Goldberg J."/>
            <person name="Young S."/>
            <person name="Zeng Q."/>
            <person name="Fellers J."/>
        </authorList>
    </citation>
    <scope>NUCLEOTIDE SEQUENCE [LARGE SCALE GENOMIC DNA]</scope>
    <source>
        <strain evidence="3">1-1 BBBD Race 1</strain>
    </source>
</reference>
<accession>A0A180GQ06</accession>
<name>A0A180GQ06_PUCT1</name>
<dbReference type="Proteomes" id="UP000005240">
    <property type="component" value="Unassembled WGS sequence"/>
</dbReference>
<evidence type="ECO:0000313" key="3">
    <source>
        <dbReference type="EMBL" id="OAV94830.1"/>
    </source>
</evidence>
<reference evidence="4" key="4">
    <citation type="submission" date="2025-05" db="UniProtKB">
        <authorList>
            <consortium name="EnsemblFungi"/>
        </authorList>
    </citation>
    <scope>IDENTIFICATION</scope>
    <source>
        <strain evidence="4">isolate 1-1 / race 1 (BBBD)</strain>
    </source>
</reference>